<reference evidence="1 2" key="1">
    <citation type="submission" date="2016-06" db="EMBL/GenBank/DDBJ databases">
        <title>Genome of Rhinopithecus bieti.</title>
        <authorList>
            <person name="Wu"/>
            <person name="C.-I. and Zhang"/>
            <person name="Y."/>
        </authorList>
    </citation>
    <scope>NUCLEOTIDE SEQUENCE</scope>
</reference>
<evidence type="ECO:0000313" key="2">
    <source>
        <dbReference type="Proteomes" id="UP000233180"/>
    </source>
</evidence>
<keyword evidence="2" id="KW-1185">Reference proteome</keyword>
<evidence type="ECO:0000313" key="1">
    <source>
        <dbReference type="Ensembl" id="ENSRBIP00000001499.1"/>
    </source>
</evidence>
<dbReference type="GeneTree" id="ENSGT01000000216272"/>
<protein>
    <submittedName>
        <fullName evidence="1">Uncharacterized protein</fullName>
    </submittedName>
</protein>
<organism evidence="1 2">
    <name type="scientific">Rhinopithecus bieti</name>
    <name type="common">Black snub-nosed monkey</name>
    <name type="synonym">Pygathrix bieti</name>
    <dbReference type="NCBI Taxonomy" id="61621"/>
    <lineage>
        <taxon>Eukaryota</taxon>
        <taxon>Metazoa</taxon>
        <taxon>Chordata</taxon>
        <taxon>Craniata</taxon>
        <taxon>Vertebrata</taxon>
        <taxon>Euteleostomi</taxon>
        <taxon>Mammalia</taxon>
        <taxon>Eutheria</taxon>
        <taxon>Euarchontoglires</taxon>
        <taxon>Primates</taxon>
        <taxon>Haplorrhini</taxon>
        <taxon>Catarrhini</taxon>
        <taxon>Cercopithecidae</taxon>
        <taxon>Colobinae</taxon>
        <taxon>Rhinopithecus</taxon>
    </lineage>
</organism>
<dbReference type="AlphaFoldDB" id="A0A2K6JR62"/>
<dbReference type="Ensembl" id="ENSRBIT00000008279.1">
    <property type="protein sequence ID" value="ENSRBIP00000001499.1"/>
    <property type="gene ID" value="ENSRBIG00000007646.1"/>
</dbReference>
<accession>A0A2K6JR62</accession>
<dbReference type="Proteomes" id="UP000233180">
    <property type="component" value="Unassembled WGS sequence"/>
</dbReference>
<reference evidence="1" key="2">
    <citation type="submission" date="2025-08" db="UniProtKB">
        <authorList>
            <consortium name="Ensembl"/>
        </authorList>
    </citation>
    <scope>IDENTIFICATION</scope>
</reference>
<proteinExistence type="predicted"/>
<reference evidence="1" key="3">
    <citation type="submission" date="2025-09" db="UniProtKB">
        <authorList>
            <consortium name="Ensembl"/>
        </authorList>
    </citation>
    <scope>IDENTIFICATION</scope>
</reference>
<sequence length="53" mass="5910">MKMLRGLLGSFKAFKNTWELVCHLRGCQPKDKRDVKLPPKQGACLVSLVLAIA</sequence>
<name>A0A2K6JR62_RHIBE</name>